<gene>
    <name evidence="2" type="ORF">Salat_1240600</name>
</gene>
<proteinExistence type="predicted"/>
<dbReference type="PANTHER" id="PTHR33670">
    <property type="entry name" value="SPLICING FACTOR, PROLINE- AND GLUTAMINE-RICH-LIKE"/>
    <property type="match status" value="1"/>
</dbReference>
<feature type="compositionally biased region" description="Basic and acidic residues" evidence="1">
    <location>
        <begin position="125"/>
        <end position="137"/>
    </location>
</feature>
<feature type="region of interest" description="Disordered" evidence="1">
    <location>
        <begin position="64"/>
        <end position="159"/>
    </location>
</feature>
<feature type="compositionally biased region" description="Low complexity" evidence="1">
    <location>
        <begin position="64"/>
        <end position="73"/>
    </location>
</feature>
<accession>A0AAE1YG57</accession>
<dbReference type="EMBL" id="JACGWO010000004">
    <property type="protein sequence ID" value="KAK4429402.1"/>
    <property type="molecule type" value="Genomic_DNA"/>
</dbReference>
<dbReference type="Proteomes" id="UP001293254">
    <property type="component" value="Unassembled WGS sequence"/>
</dbReference>
<dbReference type="AlphaFoldDB" id="A0AAE1YG57"/>
<reference evidence="2" key="2">
    <citation type="journal article" date="2024" name="Plant">
        <title>Genomic evolution and insights into agronomic trait innovations of Sesamum species.</title>
        <authorList>
            <person name="Miao H."/>
            <person name="Wang L."/>
            <person name="Qu L."/>
            <person name="Liu H."/>
            <person name="Sun Y."/>
            <person name="Le M."/>
            <person name="Wang Q."/>
            <person name="Wei S."/>
            <person name="Zheng Y."/>
            <person name="Lin W."/>
            <person name="Duan Y."/>
            <person name="Cao H."/>
            <person name="Xiong S."/>
            <person name="Wang X."/>
            <person name="Wei L."/>
            <person name="Li C."/>
            <person name="Ma Q."/>
            <person name="Ju M."/>
            <person name="Zhao R."/>
            <person name="Li G."/>
            <person name="Mu C."/>
            <person name="Tian Q."/>
            <person name="Mei H."/>
            <person name="Zhang T."/>
            <person name="Gao T."/>
            <person name="Zhang H."/>
        </authorList>
    </citation>
    <scope>NUCLEOTIDE SEQUENCE</scope>
    <source>
        <strain evidence="2">3651</strain>
    </source>
</reference>
<organism evidence="2 3">
    <name type="scientific">Sesamum alatum</name>
    <dbReference type="NCBI Taxonomy" id="300844"/>
    <lineage>
        <taxon>Eukaryota</taxon>
        <taxon>Viridiplantae</taxon>
        <taxon>Streptophyta</taxon>
        <taxon>Embryophyta</taxon>
        <taxon>Tracheophyta</taxon>
        <taxon>Spermatophyta</taxon>
        <taxon>Magnoliopsida</taxon>
        <taxon>eudicotyledons</taxon>
        <taxon>Gunneridae</taxon>
        <taxon>Pentapetalae</taxon>
        <taxon>asterids</taxon>
        <taxon>lamiids</taxon>
        <taxon>Lamiales</taxon>
        <taxon>Pedaliaceae</taxon>
        <taxon>Sesamum</taxon>
    </lineage>
</organism>
<evidence type="ECO:0000256" key="1">
    <source>
        <dbReference type="SAM" id="MobiDB-lite"/>
    </source>
</evidence>
<reference evidence="2" key="1">
    <citation type="submission" date="2020-06" db="EMBL/GenBank/DDBJ databases">
        <authorList>
            <person name="Li T."/>
            <person name="Hu X."/>
            <person name="Zhang T."/>
            <person name="Song X."/>
            <person name="Zhang H."/>
            <person name="Dai N."/>
            <person name="Sheng W."/>
            <person name="Hou X."/>
            <person name="Wei L."/>
        </authorList>
    </citation>
    <scope>NUCLEOTIDE SEQUENCE</scope>
    <source>
        <strain evidence="2">3651</strain>
        <tissue evidence="2">Leaf</tissue>
    </source>
</reference>
<keyword evidence="3" id="KW-1185">Reference proteome</keyword>
<sequence>MVMEAVLLHGSLDQSISPYKSHIRTATKIQYPLMSRPSGTFLAASDFQAGMALLQAPPPPFLSRSYPPYSLQQPPQPPLLPLPTAARTLGRGLSCPPANKKPNSGNRTRDPSLTPKKSKSPTKNTKKEDKNSPRKSSDCVNVVASTTTTPSGPDPRELAKDVRKVLPLISSSGNMSASKNGSNCISNANSLIISSAKGVEDQGDMFSGSVVFTVSPPPSSLPLPTFSLRPKLSCKAEVAGIDTGATDNLRRLLRIQ</sequence>
<name>A0AAE1YG57_9LAMI</name>
<comment type="caution">
    <text evidence="2">The sequence shown here is derived from an EMBL/GenBank/DDBJ whole genome shotgun (WGS) entry which is preliminary data.</text>
</comment>
<protein>
    <submittedName>
        <fullName evidence="2">Uncharacterized protein</fullName>
    </submittedName>
</protein>
<dbReference type="PANTHER" id="PTHR33670:SF14">
    <property type="entry name" value="T20H2.15 PROTEIN"/>
    <property type="match status" value="1"/>
</dbReference>
<evidence type="ECO:0000313" key="2">
    <source>
        <dbReference type="EMBL" id="KAK4429402.1"/>
    </source>
</evidence>
<evidence type="ECO:0000313" key="3">
    <source>
        <dbReference type="Proteomes" id="UP001293254"/>
    </source>
</evidence>